<feature type="transmembrane region" description="Helical" evidence="8">
    <location>
        <begin position="200"/>
        <end position="218"/>
    </location>
</feature>
<comment type="caution">
    <text evidence="10">The sequence shown here is derived from an EMBL/GenBank/DDBJ whole genome shotgun (WGS) entry which is preliminary data.</text>
</comment>
<keyword evidence="4" id="KW-0997">Cell inner membrane</keyword>
<evidence type="ECO:0000256" key="7">
    <source>
        <dbReference type="ARBA" id="ARBA00023136"/>
    </source>
</evidence>
<evidence type="ECO:0000256" key="5">
    <source>
        <dbReference type="ARBA" id="ARBA00022692"/>
    </source>
</evidence>
<comment type="subcellular location">
    <subcellularLocation>
        <location evidence="1">Cell inner membrane</location>
        <topology evidence="1">Multi-pass membrane protein</topology>
    </subcellularLocation>
    <subcellularLocation>
        <location evidence="8">Cell membrane</location>
        <topology evidence="8">Multi-pass membrane protein</topology>
    </subcellularLocation>
</comment>
<dbReference type="Gene3D" id="1.10.3720.10">
    <property type="entry name" value="MetI-like"/>
    <property type="match status" value="2"/>
</dbReference>
<organism evidence="10 11">
    <name type="scientific">Microbacterium immunditiarum</name>
    <dbReference type="NCBI Taxonomy" id="337480"/>
    <lineage>
        <taxon>Bacteria</taxon>
        <taxon>Bacillati</taxon>
        <taxon>Actinomycetota</taxon>
        <taxon>Actinomycetes</taxon>
        <taxon>Micrococcales</taxon>
        <taxon>Microbacteriaceae</taxon>
        <taxon>Microbacterium</taxon>
    </lineage>
</organism>
<evidence type="ECO:0000256" key="2">
    <source>
        <dbReference type="ARBA" id="ARBA00022448"/>
    </source>
</evidence>
<proteinExistence type="inferred from homology"/>
<keyword evidence="3" id="KW-1003">Cell membrane</keyword>
<dbReference type="GO" id="GO:0055085">
    <property type="term" value="P:transmembrane transport"/>
    <property type="evidence" value="ECO:0007669"/>
    <property type="project" value="InterPro"/>
</dbReference>
<feature type="transmembrane region" description="Helical" evidence="8">
    <location>
        <begin position="354"/>
        <end position="376"/>
    </location>
</feature>
<feature type="transmembrane region" description="Helical" evidence="8">
    <location>
        <begin position="388"/>
        <end position="412"/>
    </location>
</feature>
<feature type="domain" description="ABC transmembrane type-1" evidence="9">
    <location>
        <begin position="50"/>
        <end position="267"/>
    </location>
</feature>
<evidence type="ECO:0000313" key="10">
    <source>
        <dbReference type="EMBL" id="NYE21507.1"/>
    </source>
</evidence>
<dbReference type="PROSITE" id="PS50928">
    <property type="entry name" value="ABC_TM1"/>
    <property type="match status" value="2"/>
</dbReference>
<keyword evidence="6 8" id="KW-1133">Transmembrane helix</keyword>
<feature type="transmembrane region" description="Helical" evidence="8">
    <location>
        <begin position="418"/>
        <end position="438"/>
    </location>
</feature>
<feature type="transmembrane region" description="Helical" evidence="8">
    <location>
        <begin position="520"/>
        <end position="545"/>
    </location>
</feature>
<reference evidence="10 11" key="1">
    <citation type="submission" date="2020-07" db="EMBL/GenBank/DDBJ databases">
        <title>Sequencing the genomes of 1000 actinobacteria strains.</title>
        <authorList>
            <person name="Klenk H.-P."/>
        </authorList>
    </citation>
    <scope>NUCLEOTIDE SEQUENCE [LARGE SCALE GENOMIC DNA]</scope>
    <source>
        <strain evidence="10 11">DSM 24662</strain>
    </source>
</reference>
<evidence type="ECO:0000256" key="1">
    <source>
        <dbReference type="ARBA" id="ARBA00004429"/>
    </source>
</evidence>
<accession>A0A7Y9GS60</accession>
<keyword evidence="11" id="KW-1185">Reference proteome</keyword>
<comment type="similarity">
    <text evidence="8">Belongs to the binding-protein-dependent transport system permease family.</text>
</comment>
<dbReference type="Proteomes" id="UP000576969">
    <property type="component" value="Unassembled WGS sequence"/>
</dbReference>
<feature type="transmembrane region" description="Helical" evidence="8">
    <location>
        <begin position="246"/>
        <end position="266"/>
    </location>
</feature>
<dbReference type="AlphaFoldDB" id="A0A7Y9GS60"/>
<evidence type="ECO:0000256" key="6">
    <source>
        <dbReference type="ARBA" id="ARBA00022989"/>
    </source>
</evidence>
<feature type="domain" description="ABC transmembrane type-1" evidence="9">
    <location>
        <begin position="350"/>
        <end position="542"/>
    </location>
</feature>
<evidence type="ECO:0000259" key="9">
    <source>
        <dbReference type="PROSITE" id="PS50928"/>
    </source>
</evidence>
<dbReference type="RefSeq" id="WP_179492183.1">
    <property type="nucleotide sequence ID" value="NZ_JACCBV010000001.1"/>
</dbReference>
<feature type="transmembrane region" description="Helical" evidence="8">
    <location>
        <begin position="55"/>
        <end position="75"/>
    </location>
</feature>
<dbReference type="PANTHER" id="PTHR43357">
    <property type="entry name" value="INNER MEMBRANE ABC TRANSPORTER PERMEASE PROTEIN YDCV"/>
    <property type="match status" value="1"/>
</dbReference>
<feature type="transmembrane region" description="Helical" evidence="8">
    <location>
        <begin position="478"/>
        <end position="500"/>
    </location>
</feature>
<dbReference type="CDD" id="cd06261">
    <property type="entry name" value="TM_PBP2"/>
    <property type="match status" value="2"/>
</dbReference>
<dbReference type="SUPFAM" id="SSF161098">
    <property type="entry name" value="MetI-like"/>
    <property type="match status" value="2"/>
</dbReference>
<protein>
    <submittedName>
        <fullName evidence="10">Iron(III) transport system permease protein</fullName>
    </submittedName>
</protein>
<sequence length="554" mass="59247">MRKHGLGFGLLLVLLALVVFPLVQIQVLALADGGRAYEEALATPGIWDTLLTTALLGVGSLVISVVVGTALAWFAQRLPRRSSWLAVVPILPVVLPAVAVVVGWAFLLSPTVGYVNIVLRALPFVDVEIPPIGMPSGPLNIYTVPGIVFVTGLQMVPLIFLFVQSSLRQLNFETIESASVAGASPVRAFFSVVLPSLRPALVYATAFALLLGLGQLTAPQFLGVRDGIRVLATEVYRFGGQDPTDFPVAAAVASPLLIAGVVFIIAQRLLLRKDFRFVSVGLKGAARPIKPSRLAAPMIATYGIVTLVLPFGAIIFVSLQPYWTGLVDFTTLTFDHYAKAFETSAIMDAMWTSIWTSLAAMAVALPLGYLVAELLYRRRGSGVVRAIVDVLVQIPLGIPAVVFGVSFLYAYLGNPFMLYGNPILIVLVYIVLVLPFSVRMQLTARLSLGSAFEDAARAAGAGPIRAHLTVLVPMMRGALAGASVLMFVILTHEFAASLFVRSTTTQVLGTLLYQQWVYATYPMVAVMSIIMSAVTAVGLIIAVSVGGRKVLDRL</sequence>
<gene>
    <name evidence="10" type="ORF">BJ991_003535</name>
</gene>
<dbReference type="InterPro" id="IPR000515">
    <property type="entry name" value="MetI-like"/>
</dbReference>
<dbReference type="PANTHER" id="PTHR43357:SF4">
    <property type="entry name" value="INNER MEMBRANE ABC TRANSPORTER PERMEASE PROTEIN YDCV"/>
    <property type="match status" value="1"/>
</dbReference>
<dbReference type="InterPro" id="IPR035906">
    <property type="entry name" value="MetI-like_sf"/>
</dbReference>
<evidence type="ECO:0000313" key="11">
    <source>
        <dbReference type="Proteomes" id="UP000576969"/>
    </source>
</evidence>
<name>A0A7Y9GS60_9MICO</name>
<keyword evidence="2 8" id="KW-0813">Transport</keyword>
<evidence type="ECO:0000256" key="3">
    <source>
        <dbReference type="ARBA" id="ARBA00022475"/>
    </source>
</evidence>
<keyword evidence="5 8" id="KW-0812">Transmembrane</keyword>
<feature type="transmembrane region" description="Helical" evidence="8">
    <location>
        <begin position="299"/>
        <end position="319"/>
    </location>
</feature>
<dbReference type="EMBL" id="JACCBV010000001">
    <property type="protein sequence ID" value="NYE21507.1"/>
    <property type="molecule type" value="Genomic_DNA"/>
</dbReference>
<feature type="transmembrane region" description="Helical" evidence="8">
    <location>
        <begin position="141"/>
        <end position="163"/>
    </location>
</feature>
<keyword evidence="7 8" id="KW-0472">Membrane</keyword>
<feature type="transmembrane region" description="Helical" evidence="8">
    <location>
        <begin position="84"/>
        <end position="107"/>
    </location>
</feature>
<dbReference type="GO" id="GO:0005886">
    <property type="term" value="C:plasma membrane"/>
    <property type="evidence" value="ECO:0007669"/>
    <property type="project" value="UniProtKB-SubCell"/>
</dbReference>
<evidence type="ECO:0000256" key="8">
    <source>
        <dbReference type="RuleBase" id="RU363032"/>
    </source>
</evidence>
<evidence type="ECO:0000256" key="4">
    <source>
        <dbReference type="ARBA" id="ARBA00022519"/>
    </source>
</evidence>
<dbReference type="Pfam" id="PF00528">
    <property type="entry name" value="BPD_transp_1"/>
    <property type="match status" value="2"/>
</dbReference>